<dbReference type="Proteomes" id="UP001229081">
    <property type="component" value="Unassembled WGS sequence"/>
</dbReference>
<evidence type="ECO:0000256" key="1">
    <source>
        <dbReference type="ARBA" id="ARBA00023015"/>
    </source>
</evidence>
<evidence type="ECO:0000313" key="7">
    <source>
        <dbReference type="Proteomes" id="UP001229081"/>
    </source>
</evidence>
<dbReference type="PANTHER" id="PTHR30055:SF234">
    <property type="entry name" value="HTH-TYPE TRANSCRIPTIONAL REGULATOR BETI"/>
    <property type="match status" value="1"/>
</dbReference>
<evidence type="ECO:0000256" key="2">
    <source>
        <dbReference type="ARBA" id="ARBA00023125"/>
    </source>
</evidence>
<sequence>MSRDSEARSGRPRDASIDERVLAVTRELLVQNGWHGLSLRLVAQQAGVGRASLTRRWPSKAALVLDAILGVTPDLAPFAGTDVDGWINWVVRGSHELYSRPEVKAAVPWLLLALQDNEDLRRSLWSNFSAPAVELFAEDVHAADAAAREKAELDARAVLAMAAGAALFMTTVAADDDSARLRGRIAALLRAGVGASTADRIND</sequence>
<organism evidence="6 7">
    <name type="scientific">Mycobacterium paragordonae</name>
    <dbReference type="NCBI Taxonomy" id="1389713"/>
    <lineage>
        <taxon>Bacteria</taxon>
        <taxon>Bacillati</taxon>
        <taxon>Actinomycetota</taxon>
        <taxon>Actinomycetes</taxon>
        <taxon>Mycobacteriales</taxon>
        <taxon>Mycobacteriaceae</taxon>
        <taxon>Mycobacterium</taxon>
    </lineage>
</organism>
<feature type="domain" description="HTH tetR-type" evidence="5">
    <location>
        <begin position="15"/>
        <end position="75"/>
    </location>
</feature>
<reference evidence="6" key="1">
    <citation type="submission" date="2023-06" db="EMBL/GenBank/DDBJ databases">
        <title>Identification of two novel mycobacterium reveal diversities and complexities of Mycobacterium gordonae clade.</title>
        <authorList>
            <person name="Matsumoto Y."/>
            <person name="Nakamura S."/>
            <person name="Motooka D."/>
            <person name="Fukushima K."/>
        </authorList>
    </citation>
    <scope>NUCLEOTIDE SEQUENCE</scope>
    <source>
        <strain evidence="6">TY812</strain>
    </source>
</reference>
<name>A0A4R5WIB2_9MYCO</name>
<dbReference type="InterPro" id="IPR009057">
    <property type="entry name" value="Homeodomain-like_sf"/>
</dbReference>
<evidence type="ECO:0000313" key="6">
    <source>
        <dbReference type="EMBL" id="MDP7738929.1"/>
    </source>
</evidence>
<dbReference type="InterPro" id="IPR050109">
    <property type="entry name" value="HTH-type_TetR-like_transc_reg"/>
</dbReference>
<keyword evidence="1" id="KW-0805">Transcription regulation</keyword>
<comment type="caution">
    <text evidence="6">The sequence shown here is derived from an EMBL/GenBank/DDBJ whole genome shotgun (WGS) entry which is preliminary data.</text>
</comment>
<dbReference type="AlphaFoldDB" id="A0A4R5WIB2"/>
<keyword evidence="2 4" id="KW-0238">DNA-binding</keyword>
<dbReference type="InterPro" id="IPR001647">
    <property type="entry name" value="HTH_TetR"/>
</dbReference>
<dbReference type="InterPro" id="IPR036271">
    <property type="entry name" value="Tet_transcr_reg_TetR-rel_C_sf"/>
</dbReference>
<evidence type="ECO:0000256" key="4">
    <source>
        <dbReference type="PROSITE-ProRule" id="PRU00335"/>
    </source>
</evidence>
<dbReference type="SUPFAM" id="SSF46689">
    <property type="entry name" value="Homeodomain-like"/>
    <property type="match status" value="1"/>
</dbReference>
<gene>
    <name evidence="6" type="ORF">QXL92_29790</name>
</gene>
<dbReference type="Pfam" id="PF00440">
    <property type="entry name" value="TetR_N"/>
    <property type="match status" value="1"/>
</dbReference>
<dbReference type="PANTHER" id="PTHR30055">
    <property type="entry name" value="HTH-TYPE TRANSCRIPTIONAL REGULATOR RUTR"/>
    <property type="match status" value="1"/>
</dbReference>
<dbReference type="RefSeq" id="WP_065045482.1">
    <property type="nucleotide sequence ID" value="NZ_JAUFSA010000003.1"/>
</dbReference>
<dbReference type="EMBL" id="JAUFSA010000003">
    <property type="protein sequence ID" value="MDP7738929.1"/>
    <property type="molecule type" value="Genomic_DNA"/>
</dbReference>
<evidence type="ECO:0000259" key="5">
    <source>
        <dbReference type="PROSITE" id="PS50977"/>
    </source>
</evidence>
<proteinExistence type="predicted"/>
<dbReference type="GO" id="GO:0000976">
    <property type="term" value="F:transcription cis-regulatory region binding"/>
    <property type="evidence" value="ECO:0007669"/>
    <property type="project" value="TreeGrafter"/>
</dbReference>
<feature type="DNA-binding region" description="H-T-H motif" evidence="4">
    <location>
        <begin position="38"/>
        <end position="57"/>
    </location>
</feature>
<evidence type="ECO:0000256" key="3">
    <source>
        <dbReference type="ARBA" id="ARBA00023163"/>
    </source>
</evidence>
<accession>A0A4R5WIB2</accession>
<protein>
    <submittedName>
        <fullName evidence="6">Helix-turn-helix domain-containing protein</fullName>
    </submittedName>
</protein>
<keyword evidence="3" id="KW-0804">Transcription</keyword>
<dbReference type="GO" id="GO:0003700">
    <property type="term" value="F:DNA-binding transcription factor activity"/>
    <property type="evidence" value="ECO:0007669"/>
    <property type="project" value="TreeGrafter"/>
</dbReference>
<dbReference type="Gene3D" id="1.10.357.10">
    <property type="entry name" value="Tetracycline Repressor, domain 2"/>
    <property type="match status" value="1"/>
</dbReference>
<dbReference type="PROSITE" id="PS50977">
    <property type="entry name" value="HTH_TETR_2"/>
    <property type="match status" value="1"/>
</dbReference>
<dbReference type="SUPFAM" id="SSF48498">
    <property type="entry name" value="Tetracyclin repressor-like, C-terminal domain"/>
    <property type="match status" value="1"/>
</dbReference>